<keyword evidence="5" id="KW-0372">Hormone</keyword>
<evidence type="ECO:0000256" key="7">
    <source>
        <dbReference type="PROSITE-ProRule" id="PRU00039"/>
    </source>
</evidence>
<dbReference type="InterPro" id="IPR050780">
    <property type="entry name" value="Mucin_vWF_Thrombospondin_sf"/>
</dbReference>
<keyword evidence="4" id="KW-0964">Secreted</keyword>
<keyword evidence="6 7" id="KW-1015">Disulfide bond</keyword>
<feature type="disulfide bond" evidence="7">
    <location>
        <begin position="28"/>
        <end position="80"/>
    </location>
</feature>
<evidence type="ECO:0000313" key="9">
    <source>
        <dbReference type="Ensembl" id="ENSPMGP00000009542.1"/>
    </source>
</evidence>
<evidence type="ECO:0000256" key="1">
    <source>
        <dbReference type="ARBA" id="ARBA00003920"/>
    </source>
</evidence>
<feature type="disulfide bond" evidence="7">
    <location>
        <begin position="13"/>
        <end position="62"/>
    </location>
</feature>
<evidence type="ECO:0000259" key="8">
    <source>
        <dbReference type="PROSITE" id="PS01225"/>
    </source>
</evidence>
<evidence type="ECO:0000256" key="5">
    <source>
        <dbReference type="ARBA" id="ARBA00022702"/>
    </source>
</evidence>
<sequence length="111" mass="12336">VSTSSMILEFKGCKSRTPINMTSCTGFCGTFTYYSLKTHSLQHSCSCCREVTTTIRKVALLCPDYSVIPYTYTHIEACACLKTFCPVLGHPLPITNNSTNLRPFTRALRGK</sequence>
<keyword evidence="10" id="KW-1185">Reference proteome</keyword>
<dbReference type="SMART" id="SM00041">
    <property type="entry name" value="CT"/>
    <property type="match status" value="1"/>
</dbReference>
<dbReference type="PROSITE" id="PS00261">
    <property type="entry name" value="GLYCO_HORMONE_BETA_1"/>
    <property type="match status" value="1"/>
</dbReference>
<dbReference type="PANTHER" id="PTHR11339">
    <property type="entry name" value="EXTRACELLULAR MATRIX GLYCOPROTEIN RELATED"/>
    <property type="match status" value="1"/>
</dbReference>
<feature type="disulfide bond" evidence="7">
    <location>
        <begin position="24"/>
        <end position="78"/>
    </location>
</feature>
<dbReference type="InterPro" id="IPR006207">
    <property type="entry name" value="Cys_knot_C"/>
</dbReference>
<name>A0A3B3ZXT1_9GOBI</name>
<reference evidence="9" key="1">
    <citation type="submission" date="2025-08" db="UniProtKB">
        <authorList>
            <consortium name="Ensembl"/>
        </authorList>
    </citation>
    <scope>IDENTIFICATION</scope>
</reference>
<dbReference type="InterPro" id="IPR029034">
    <property type="entry name" value="Cystine-knot_cytokine"/>
</dbReference>
<dbReference type="GO" id="GO:0031012">
    <property type="term" value="C:extracellular matrix"/>
    <property type="evidence" value="ECO:0007669"/>
    <property type="project" value="TreeGrafter"/>
</dbReference>
<organism evidence="9 10">
    <name type="scientific">Periophthalmus magnuspinnatus</name>
    <dbReference type="NCBI Taxonomy" id="409849"/>
    <lineage>
        <taxon>Eukaryota</taxon>
        <taxon>Metazoa</taxon>
        <taxon>Chordata</taxon>
        <taxon>Craniata</taxon>
        <taxon>Vertebrata</taxon>
        <taxon>Euteleostomi</taxon>
        <taxon>Actinopterygii</taxon>
        <taxon>Neopterygii</taxon>
        <taxon>Teleostei</taxon>
        <taxon>Neoteleostei</taxon>
        <taxon>Acanthomorphata</taxon>
        <taxon>Gobiaria</taxon>
        <taxon>Gobiiformes</taxon>
        <taxon>Gobioidei</taxon>
        <taxon>Gobiidae</taxon>
        <taxon>Oxudercinae</taxon>
        <taxon>Periophthalmus</taxon>
    </lineage>
</organism>
<feature type="domain" description="CTCK" evidence="8">
    <location>
        <begin position="1"/>
        <end position="86"/>
    </location>
</feature>
<dbReference type="InterPro" id="IPR006208">
    <property type="entry name" value="Glyco_hormone_CN"/>
</dbReference>
<dbReference type="AlphaFoldDB" id="A0A3B3ZXT1"/>
<dbReference type="Proteomes" id="UP000261520">
    <property type="component" value="Unplaced"/>
</dbReference>
<dbReference type="PANTHER" id="PTHR11339:SF408">
    <property type="entry name" value="MUCIN-5B"/>
    <property type="match status" value="1"/>
</dbReference>
<accession>A0A3B3ZXT1</accession>
<dbReference type="PROSITE" id="PS01225">
    <property type="entry name" value="CTCK_2"/>
    <property type="match status" value="1"/>
</dbReference>
<evidence type="ECO:0000313" key="10">
    <source>
        <dbReference type="Proteomes" id="UP000261520"/>
    </source>
</evidence>
<evidence type="ECO:0000256" key="6">
    <source>
        <dbReference type="ARBA" id="ARBA00023157"/>
    </source>
</evidence>
<dbReference type="GO" id="GO:0005615">
    <property type="term" value="C:extracellular space"/>
    <property type="evidence" value="ECO:0007669"/>
    <property type="project" value="TreeGrafter"/>
</dbReference>
<dbReference type="Gene3D" id="2.10.90.10">
    <property type="entry name" value="Cystine-knot cytokines"/>
    <property type="match status" value="1"/>
</dbReference>
<comment type="function">
    <text evidence="1">Involved in gametogenesis and steroidogenesis.</text>
</comment>
<dbReference type="Pfam" id="PF00007">
    <property type="entry name" value="Cys_knot"/>
    <property type="match status" value="1"/>
</dbReference>
<dbReference type="GO" id="GO:0005179">
    <property type="term" value="F:hormone activity"/>
    <property type="evidence" value="ECO:0007669"/>
    <property type="project" value="UniProtKB-KW"/>
</dbReference>
<protein>
    <recommendedName>
        <fullName evidence="8">CTCK domain-containing protein</fullName>
    </recommendedName>
</protein>
<evidence type="ECO:0000256" key="3">
    <source>
        <dbReference type="ARBA" id="ARBA00011870"/>
    </source>
</evidence>
<reference evidence="9" key="2">
    <citation type="submission" date="2025-09" db="UniProtKB">
        <authorList>
            <consortium name="Ensembl"/>
        </authorList>
    </citation>
    <scope>IDENTIFICATION</scope>
</reference>
<comment type="subunit">
    <text evidence="3">Heterodimer of an alpha and a beta chain.</text>
</comment>
<evidence type="ECO:0000256" key="2">
    <source>
        <dbReference type="ARBA" id="ARBA00004613"/>
    </source>
</evidence>
<comment type="caution">
    <text evidence="7">Lacks conserved residue(s) required for the propagation of feature annotation.</text>
</comment>
<evidence type="ECO:0000256" key="4">
    <source>
        <dbReference type="ARBA" id="ARBA00022525"/>
    </source>
</evidence>
<dbReference type="InterPro" id="IPR018245">
    <property type="entry name" value="Gonadotropin_bsu_CS"/>
</dbReference>
<proteinExistence type="predicted"/>
<dbReference type="Ensembl" id="ENSPMGT00000010177.1">
    <property type="protein sequence ID" value="ENSPMGP00000009542.1"/>
    <property type="gene ID" value="ENSPMGG00000007913.1"/>
</dbReference>
<comment type="subcellular location">
    <subcellularLocation>
        <location evidence="2">Secreted</location>
    </subcellularLocation>
</comment>